<reference evidence="2 3" key="1">
    <citation type="journal article" date="2015" name="Genome Announc.">
        <title>Expanding the biotechnology potential of lactobacilli through comparative genomics of 213 strains and associated genera.</title>
        <authorList>
            <person name="Sun Z."/>
            <person name="Harris H.M."/>
            <person name="McCann A."/>
            <person name="Guo C."/>
            <person name="Argimon S."/>
            <person name="Zhang W."/>
            <person name="Yang X."/>
            <person name="Jeffery I.B."/>
            <person name="Cooney J.C."/>
            <person name="Kagawa T.F."/>
            <person name="Liu W."/>
            <person name="Song Y."/>
            <person name="Salvetti E."/>
            <person name="Wrobel A."/>
            <person name="Rasinkangas P."/>
            <person name="Parkhill J."/>
            <person name="Rea M.C."/>
            <person name="O'Sullivan O."/>
            <person name="Ritari J."/>
            <person name="Douillard F.P."/>
            <person name="Paul Ross R."/>
            <person name="Yang R."/>
            <person name="Briner A.E."/>
            <person name="Felis G.E."/>
            <person name="de Vos W.M."/>
            <person name="Barrangou R."/>
            <person name="Klaenhammer T.R."/>
            <person name="Caufield P.W."/>
            <person name="Cui Y."/>
            <person name="Zhang H."/>
            <person name="O'Toole P.W."/>
        </authorList>
    </citation>
    <scope>NUCLEOTIDE SEQUENCE [LARGE SCALE GENOMIC DNA]</scope>
    <source>
        <strain evidence="2 3">DSM 18630</strain>
    </source>
</reference>
<comment type="caution">
    <text evidence="2">The sequence shown here is derived from an EMBL/GenBank/DDBJ whole genome shotgun (WGS) entry which is preliminary data.</text>
</comment>
<dbReference type="Proteomes" id="UP000051451">
    <property type="component" value="Unassembled WGS sequence"/>
</dbReference>
<dbReference type="PATRIC" id="fig|1423750.3.peg.1834"/>
<sequence>MILWLWQQTYWFPAVIFLGGLAVISWLFEKIVNEFTYLWLWIVRWFEDTIKGQKSNR</sequence>
<feature type="transmembrane region" description="Helical" evidence="1">
    <location>
        <begin position="9"/>
        <end position="28"/>
    </location>
</feature>
<keyword evidence="1" id="KW-1133">Transmembrane helix</keyword>
<keyword evidence="3" id="KW-1185">Reference proteome</keyword>
<keyword evidence="1" id="KW-0472">Membrane</keyword>
<dbReference type="EMBL" id="AZGB01000022">
    <property type="protein sequence ID" value="KRM05318.1"/>
    <property type="molecule type" value="Genomic_DNA"/>
</dbReference>
<organism evidence="2 3">
    <name type="scientific">Liquorilactobacillus ghanensis DSM 18630</name>
    <dbReference type="NCBI Taxonomy" id="1423750"/>
    <lineage>
        <taxon>Bacteria</taxon>
        <taxon>Bacillati</taxon>
        <taxon>Bacillota</taxon>
        <taxon>Bacilli</taxon>
        <taxon>Lactobacillales</taxon>
        <taxon>Lactobacillaceae</taxon>
        <taxon>Liquorilactobacillus</taxon>
    </lineage>
</organism>
<dbReference type="GeneID" id="98320177"/>
<evidence type="ECO:0000256" key="1">
    <source>
        <dbReference type="SAM" id="Phobius"/>
    </source>
</evidence>
<protein>
    <submittedName>
        <fullName evidence="2">Uncharacterized protein</fullName>
    </submittedName>
</protein>
<accession>A0A0R1VRR3</accession>
<name>A0A0R1VRR3_9LACO</name>
<gene>
    <name evidence="2" type="ORF">FC89_GL001789</name>
</gene>
<evidence type="ECO:0000313" key="2">
    <source>
        <dbReference type="EMBL" id="KRM05318.1"/>
    </source>
</evidence>
<proteinExistence type="predicted"/>
<evidence type="ECO:0000313" key="3">
    <source>
        <dbReference type="Proteomes" id="UP000051451"/>
    </source>
</evidence>
<keyword evidence="1" id="KW-0812">Transmembrane</keyword>
<dbReference type="RefSeq" id="WP_157060710.1">
    <property type="nucleotide sequence ID" value="NZ_AZGB01000022.1"/>
</dbReference>
<dbReference type="AlphaFoldDB" id="A0A0R1VRR3"/>